<keyword evidence="2" id="KW-0436">Ligase</keyword>
<feature type="transmembrane region" description="Helical" evidence="6">
    <location>
        <begin position="461"/>
        <end position="479"/>
    </location>
</feature>
<keyword evidence="6" id="KW-0812">Transmembrane</keyword>
<evidence type="ECO:0000256" key="6">
    <source>
        <dbReference type="SAM" id="Phobius"/>
    </source>
</evidence>
<feature type="transmembrane region" description="Helical" evidence="6">
    <location>
        <begin position="734"/>
        <end position="753"/>
    </location>
</feature>
<dbReference type="GO" id="GO:0016874">
    <property type="term" value="F:ligase activity"/>
    <property type="evidence" value="ECO:0007669"/>
    <property type="project" value="UniProtKB-KW"/>
</dbReference>
<dbReference type="Gene3D" id="3.40.50.20">
    <property type="match status" value="1"/>
</dbReference>
<evidence type="ECO:0000256" key="5">
    <source>
        <dbReference type="PROSITE-ProRule" id="PRU00409"/>
    </source>
</evidence>
<dbReference type="Gene3D" id="1.20.1250.20">
    <property type="entry name" value="MFS general substrate transporter like domains"/>
    <property type="match status" value="2"/>
</dbReference>
<accession>A0AAD5UF79</accession>
<feature type="transmembrane region" description="Helical" evidence="6">
    <location>
        <begin position="550"/>
        <end position="567"/>
    </location>
</feature>
<evidence type="ECO:0000313" key="9">
    <source>
        <dbReference type="Proteomes" id="UP001210925"/>
    </source>
</evidence>
<evidence type="ECO:0000256" key="4">
    <source>
        <dbReference type="ARBA" id="ARBA00022840"/>
    </source>
</evidence>
<comment type="caution">
    <text evidence="8">The sequence shown here is derived from an EMBL/GenBank/DDBJ whole genome shotgun (WGS) entry which is preliminary data.</text>
</comment>
<dbReference type="GO" id="GO:0046872">
    <property type="term" value="F:metal ion binding"/>
    <property type="evidence" value="ECO:0007669"/>
    <property type="project" value="InterPro"/>
</dbReference>
<dbReference type="SUPFAM" id="SSF103473">
    <property type="entry name" value="MFS general substrate transporter"/>
    <property type="match status" value="1"/>
</dbReference>
<dbReference type="InterPro" id="IPR036259">
    <property type="entry name" value="MFS_trans_sf"/>
</dbReference>
<feature type="transmembrane region" description="Helical" evidence="6">
    <location>
        <begin position="485"/>
        <end position="510"/>
    </location>
</feature>
<dbReference type="PROSITE" id="PS50975">
    <property type="entry name" value="ATP_GRASP"/>
    <property type="match status" value="1"/>
</dbReference>
<evidence type="ECO:0000313" key="8">
    <source>
        <dbReference type="EMBL" id="KAJ3256484.1"/>
    </source>
</evidence>
<dbReference type="Gene3D" id="3.30.1490.20">
    <property type="entry name" value="ATP-grasp fold, A domain"/>
    <property type="match status" value="1"/>
</dbReference>
<proteinExistence type="predicted"/>
<feature type="transmembrane region" description="Helical" evidence="6">
    <location>
        <begin position="438"/>
        <end position="454"/>
    </location>
</feature>
<feature type="domain" description="ATP-grasp" evidence="7">
    <location>
        <begin position="111"/>
        <end position="305"/>
    </location>
</feature>
<dbReference type="EMBL" id="JADGKB010000050">
    <property type="protein sequence ID" value="KAJ3256484.1"/>
    <property type="molecule type" value="Genomic_DNA"/>
</dbReference>
<keyword evidence="3 5" id="KW-0547">Nucleotide-binding</keyword>
<dbReference type="GO" id="GO:0005524">
    <property type="term" value="F:ATP binding"/>
    <property type="evidence" value="ECO:0007669"/>
    <property type="project" value="UniProtKB-UniRule"/>
</dbReference>
<dbReference type="Gene3D" id="3.30.470.20">
    <property type="entry name" value="ATP-grasp fold, B domain"/>
    <property type="match status" value="1"/>
</dbReference>
<keyword evidence="9" id="KW-1185">Reference proteome</keyword>
<evidence type="ECO:0000256" key="3">
    <source>
        <dbReference type="ARBA" id="ARBA00022741"/>
    </source>
</evidence>
<dbReference type="InterPro" id="IPR052032">
    <property type="entry name" value="ATP-dep_AA_Ligase"/>
</dbReference>
<feature type="transmembrane region" description="Helical" evidence="6">
    <location>
        <begin position="709"/>
        <end position="728"/>
    </location>
</feature>
<dbReference type="InterPro" id="IPR011701">
    <property type="entry name" value="MFS"/>
</dbReference>
<dbReference type="Proteomes" id="UP001210925">
    <property type="component" value="Unassembled WGS sequence"/>
</dbReference>
<dbReference type="SUPFAM" id="SSF56059">
    <property type="entry name" value="Glutathione synthetase ATP-binding domain-like"/>
    <property type="match status" value="1"/>
</dbReference>
<comment type="subcellular location">
    <subcellularLocation>
        <location evidence="1">Membrane</location>
        <topology evidence="1">Multi-pass membrane protein</topology>
    </subcellularLocation>
</comment>
<feature type="transmembrane region" description="Helical" evidence="6">
    <location>
        <begin position="673"/>
        <end position="697"/>
    </location>
</feature>
<dbReference type="AlphaFoldDB" id="A0AAD5UF79"/>
<gene>
    <name evidence="8" type="ORF">HK103_005482</name>
</gene>
<keyword evidence="6" id="KW-1133">Transmembrane helix</keyword>
<dbReference type="GO" id="GO:0016020">
    <property type="term" value="C:membrane"/>
    <property type="evidence" value="ECO:0007669"/>
    <property type="project" value="UniProtKB-SubCell"/>
</dbReference>
<dbReference type="PANTHER" id="PTHR43585">
    <property type="entry name" value="FUMIPYRROLE BIOSYNTHESIS PROTEIN C"/>
    <property type="match status" value="1"/>
</dbReference>
<dbReference type="InterPro" id="IPR011761">
    <property type="entry name" value="ATP-grasp"/>
</dbReference>
<evidence type="ECO:0000256" key="1">
    <source>
        <dbReference type="ARBA" id="ARBA00004141"/>
    </source>
</evidence>
<dbReference type="InterPro" id="IPR013815">
    <property type="entry name" value="ATP_grasp_subdomain_1"/>
</dbReference>
<dbReference type="PANTHER" id="PTHR43585:SF2">
    <property type="entry name" value="ATP-GRASP ENZYME FSQD"/>
    <property type="match status" value="1"/>
</dbReference>
<evidence type="ECO:0000256" key="2">
    <source>
        <dbReference type="ARBA" id="ARBA00022598"/>
    </source>
</evidence>
<sequence length="764" mass="84722">MNAVLCILDPSVDKYDFTRNVFPLDTTILLISTVKINHTATECLVIPDAEHRQDEVKETILAWHKKYRISHIYNNDEMLVEFTASIASELNLHTNLTKETARFYRNKLEMRNRLVKSNIKTLPFCDVKNSGDVKQFLDRYSFPCIVRPVDECSSNGIYVMRNWSDFEKFAPQIDQSHYKQFAERFLEKPQMYLCNGFAKDGNITNLWPMQGVGTQLDLFENSISCGRISILPGDQEYKQLRVFCESIINAIAAPKHLTFHMELFKVDGEFYLCEIAARKPGGTLCWMIDQSEGAPYLFFHMDVYLTLGLQPLLKPGAESNRKRTCEWAIPSNQHGSHQEISEKIHRIHFQINGSLENAVNEMPKVLMKEKSSRDNAKNADSVPKSKPILYTKEDLENPGDSGKIDSHGELSSISWVIVLFTRLSMGMLVGAIGNYNAPYYLASALSSLMIGWVLDRSGWNVLFMKIAGMMALTASVLIYQTTTVVGSIMVMVVVGICNSMSFLAVIHTLFKDTQISSRGKTLGWIEASYSLGLFIGITMSGVLVQYPASLFGLIAILALSFGACFMLKTQPIQFGPSTSSSLQLFKNVKLIQMFLVGGSMASIFTLYQDILIDQNSLLAPSTIASTYYLIYTILVPFIGNSSDSSNKNTFVTLGLFGGLVGTAVLAYSNSTALSMVTALLAGVAIPFFKVSLIPSVLQLEPNANLSGRMIAIVNSISSLGALAATILVANEPSYKTNIGILGGVLLLVQLIYYSSMIFKNATNH</sequence>
<reference evidence="8" key="1">
    <citation type="submission" date="2020-05" db="EMBL/GenBank/DDBJ databases">
        <title>Phylogenomic resolution of chytrid fungi.</title>
        <authorList>
            <person name="Stajich J.E."/>
            <person name="Amses K."/>
            <person name="Simmons R."/>
            <person name="Seto K."/>
            <person name="Myers J."/>
            <person name="Bonds A."/>
            <person name="Quandt C.A."/>
            <person name="Barry K."/>
            <person name="Liu P."/>
            <person name="Grigoriev I."/>
            <person name="Longcore J.E."/>
            <person name="James T.Y."/>
        </authorList>
    </citation>
    <scope>NUCLEOTIDE SEQUENCE</scope>
    <source>
        <strain evidence="8">PLAUS21</strain>
    </source>
</reference>
<organism evidence="8 9">
    <name type="scientific">Boothiomyces macroporosus</name>
    <dbReference type="NCBI Taxonomy" id="261099"/>
    <lineage>
        <taxon>Eukaryota</taxon>
        <taxon>Fungi</taxon>
        <taxon>Fungi incertae sedis</taxon>
        <taxon>Chytridiomycota</taxon>
        <taxon>Chytridiomycota incertae sedis</taxon>
        <taxon>Chytridiomycetes</taxon>
        <taxon>Rhizophydiales</taxon>
        <taxon>Terramycetaceae</taxon>
        <taxon>Boothiomyces</taxon>
    </lineage>
</organism>
<name>A0AAD5UF79_9FUNG</name>
<dbReference type="Pfam" id="PF07690">
    <property type="entry name" value="MFS_1"/>
    <property type="match status" value="1"/>
</dbReference>
<dbReference type="GO" id="GO:0022857">
    <property type="term" value="F:transmembrane transporter activity"/>
    <property type="evidence" value="ECO:0007669"/>
    <property type="project" value="InterPro"/>
</dbReference>
<keyword evidence="4 5" id="KW-0067">ATP-binding</keyword>
<keyword evidence="6" id="KW-0472">Membrane</keyword>
<evidence type="ECO:0000259" key="7">
    <source>
        <dbReference type="PROSITE" id="PS50975"/>
    </source>
</evidence>
<feature type="transmembrane region" description="Helical" evidence="6">
    <location>
        <begin position="650"/>
        <end position="667"/>
    </location>
</feature>
<feature type="transmembrane region" description="Helical" evidence="6">
    <location>
        <begin position="522"/>
        <end position="544"/>
    </location>
</feature>
<feature type="transmembrane region" description="Helical" evidence="6">
    <location>
        <begin position="619"/>
        <end position="638"/>
    </location>
</feature>
<protein>
    <recommendedName>
        <fullName evidence="7">ATP-grasp domain-containing protein</fullName>
    </recommendedName>
</protein>